<reference evidence="10" key="2">
    <citation type="journal article" date="2021" name="PeerJ">
        <title>Extensive microbial diversity within the chicken gut microbiome revealed by metagenomics and culture.</title>
        <authorList>
            <person name="Gilroy R."/>
            <person name="Ravi A."/>
            <person name="Getino M."/>
            <person name="Pursley I."/>
            <person name="Horton D.L."/>
            <person name="Alikhan N.F."/>
            <person name="Baker D."/>
            <person name="Gharbi K."/>
            <person name="Hall N."/>
            <person name="Watson M."/>
            <person name="Adriaenssens E.M."/>
            <person name="Foster-Nyarko E."/>
            <person name="Jarju S."/>
            <person name="Secka A."/>
            <person name="Antonio M."/>
            <person name="Oren A."/>
            <person name="Chaudhuri R.R."/>
            <person name="La Ragione R."/>
            <person name="Hildebrand F."/>
            <person name="Pallen M.J."/>
        </authorList>
    </citation>
    <scope>NUCLEOTIDE SEQUENCE</scope>
    <source>
        <strain evidence="10">ChiSjej3B21-11622</strain>
    </source>
</reference>
<comment type="similarity">
    <text evidence="3 8">Belongs to the NAD(P)-dependent epimerase/dehydratase family.</text>
</comment>
<evidence type="ECO:0000313" key="10">
    <source>
        <dbReference type="EMBL" id="HIQ97563.1"/>
    </source>
</evidence>
<evidence type="ECO:0000259" key="9">
    <source>
        <dbReference type="Pfam" id="PF16363"/>
    </source>
</evidence>
<dbReference type="Pfam" id="PF16363">
    <property type="entry name" value="GDP_Man_Dehyd"/>
    <property type="match status" value="1"/>
</dbReference>
<comment type="catalytic activity">
    <reaction evidence="1 8">
        <text>UDP-alpha-D-glucose = UDP-alpha-D-galactose</text>
        <dbReference type="Rhea" id="RHEA:22168"/>
        <dbReference type="ChEBI" id="CHEBI:58885"/>
        <dbReference type="ChEBI" id="CHEBI:66914"/>
        <dbReference type="EC" id="5.1.3.2"/>
    </reaction>
</comment>
<organism evidence="10 11">
    <name type="scientific">Candidatus Limivivens merdigallinarum</name>
    <dbReference type="NCBI Taxonomy" id="2840859"/>
    <lineage>
        <taxon>Bacteria</taxon>
        <taxon>Bacillati</taxon>
        <taxon>Bacillota</taxon>
        <taxon>Clostridia</taxon>
        <taxon>Lachnospirales</taxon>
        <taxon>Lachnospiraceae</taxon>
        <taxon>Lachnospiraceae incertae sedis</taxon>
        <taxon>Candidatus Limivivens</taxon>
    </lineage>
</organism>
<dbReference type="InterPro" id="IPR016040">
    <property type="entry name" value="NAD(P)-bd_dom"/>
</dbReference>
<dbReference type="GO" id="GO:0006012">
    <property type="term" value="P:galactose metabolic process"/>
    <property type="evidence" value="ECO:0007669"/>
    <property type="project" value="InterPro"/>
</dbReference>
<keyword evidence="8" id="KW-0119">Carbohydrate metabolism</keyword>
<dbReference type="Proteomes" id="UP000886886">
    <property type="component" value="Unassembled WGS sequence"/>
</dbReference>
<dbReference type="Gene3D" id="3.40.50.720">
    <property type="entry name" value="NAD(P)-binding Rossmann-like Domain"/>
    <property type="match status" value="1"/>
</dbReference>
<dbReference type="Gene3D" id="3.90.25.10">
    <property type="entry name" value="UDP-galactose 4-epimerase, domain 1"/>
    <property type="match status" value="1"/>
</dbReference>
<dbReference type="PANTHER" id="PTHR43725">
    <property type="entry name" value="UDP-GLUCOSE 4-EPIMERASE"/>
    <property type="match status" value="1"/>
</dbReference>
<dbReference type="InterPro" id="IPR036291">
    <property type="entry name" value="NAD(P)-bd_dom_sf"/>
</dbReference>
<dbReference type="SUPFAM" id="SSF51735">
    <property type="entry name" value="NAD(P)-binding Rossmann-fold domains"/>
    <property type="match status" value="1"/>
</dbReference>
<gene>
    <name evidence="10" type="primary">galE</name>
    <name evidence="10" type="ORF">IAB26_13525</name>
</gene>
<dbReference type="EC" id="5.1.3.2" evidence="4 8"/>
<evidence type="ECO:0000256" key="4">
    <source>
        <dbReference type="ARBA" id="ARBA00013189"/>
    </source>
</evidence>
<dbReference type="GO" id="GO:0005829">
    <property type="term" value="C:cytosol"/>
    <property type="evidence" value="ECO:0007669"/>
    <property type="project" value="TreeGrafter"/>
</dbReference>
<comment type="cofactor">
    <cofactor evidence="2 8">
        <name>NAD(+)</name>
        <dbReference type="ChEBI" id="CHEBI:57540"/>
    </cofactor>
</comment>
<reference evidence="10" key="1">
    <citation type="submission" date="2020-10" db="EMBL/GenBank/DDBJ databases">
        <authorList>
            <person name="Gilroy R."/>
        </authorList>
    </citation>
    <scope>NUCLEOTIDE SEQUENCE</scope>
    <source>
        <strain evidence="10">ChiSjej3B21-11622</strain>
    </source>
</reference>
<dbReference type="PRINTS" id="PR01713">
    <property type="entry name" value="NUCEPIMERASE"/>
</dbReference>
<dbReference type="CDD" id="cd05247">
    <property type="entry name" value="UDP_G4E_1_SDR_e"/>
    <property type="match status" value="1"/>
</dbReference>
<dbReference type="InterPro" id="IPR005886">
    <property type="entry name" value="UDP_G4E"/>
</dbReference>
<dbReference type="NCBIfam" id="NF007956">
    <property type="entry name" value="PRK10675.1"/>
    <property type="match status" value="1"/>
</dbReference>
<accession>A0A9D1D2D1</accession>
<keyword evidence="6 8" id="KW-0520">NAD</keyword>
<evidence type="ECO:0000256" key="3">
    <source>
        <dbReference type="ARBA" id="ARBA00007637"/>
    </source>
</evidence>
<evidence type="ECO:0000256" key="7">
    <source>
        <dbReference type="ARBA" id="ARBA00023235"/>
    </source>
</evidence>
<comment type="caution">
    <text evidence="10">The sequence shown here is derived from an EMBL/GenBank/DDBJ whole genome shotgun (WGS) entry which is preliminary data.</text>
</comment>
<proteinExistence type="inferred from homology"/>
<keyword evidence="7 8" id="KW-0413">Isomerase</keyword>
<dbReference type="NCBIfam" id="TIGR01179">
    <property type="entry name" value="galE"/>
    <property type="match status" value="1"/>
</dbReference>
<protein>
    <recommendedName>
        <fullName evidence="5 8">UDP-glucose 4-epimerase</fullName>
        <ecNumber evidence="4 8">5.1.3.2</ecNumber>
    </recommendedName>
</protein>
<evidence type="ECO:0000256" key="6">
    <source>
        <dbReference type="ARBA" id="ARBA00023027"/>
    </source>
</evidence>
<evidence type="ECO:0000313" key="11">
    <source>
        <dbReference type="Proteomes" id="UP000886886"/>
    </source>
</evidence>
<comment type="pathway">
    <text evidence="8">Carbohydrate metabolism; galactose metabolism.</text>
</comment>
<dbReference type="PANTHER" id="PTHR43725:SF47">
    <property type="entry name" value="UDP-GLUCOSE 4-EPIMERASE"/>
    <property type="match status" value="1"/>
</dbReference>
<feature type="domain" description="NAD(P)-binding" evidence="9">
    <location>
        <begin position="4"/>
        <end position="324"/>
    </location>
</feature>
<name>A0A9D1D2D1_9FIRM</name>
<dbReference type="GO" id="GO:0003978">
    <property type="term" value="F:UDP-glucose 4-epimerase activity"/>
    <property type="evidence" value="ECO:0007669"/>
    <property type="project" value="UniProtKB-UniRule"/>
</dbReference>
<dbReference type="EMBL" id="DVFT01000197">
    <property type="protein sequence ID" value="HIQ97563.1"/>
    <property type="molecule type" value="Genomic_DNA"/>
</dbReference>
<dbReference type="AlphaFoldDB" id="A0A9D1D2D1"/>
<evidence type="ECO:0000256" key="2">
    <source>
        <dbReference type="ARBA" id="ARBA00001911"/>
    </source>
</evidence>
<comment type="subunit">
    <text evidence="8">Homodimer.</text>
</comment>
<sequence length="341" mass="37671">MRILVTGGAGYIGSHTCIELLAEGHDVVVVDNLYNSSEKAIERVEEISGKKVTFYKEDLLNKEGLNRIFDQEKVDSVIHFAGLKAVGESVQKPLEYYHNNMTGTFYLCDVMRNHGVKNIIFSSSATVYGDPAFVPITEECPKGKITNPYGQTKGMLEQVLTDLHTADPEWNVVLLRYFNPIGAHPSGLIGEDPKGIPNNLVPYVAQVAVGKLKCVGVFGNDYDTPDGTGVRDYIHVVDLAKGHVKALKKIEGHQGVSIYNLGTGKGYSVLDVIHAFSKACGKEIPYEIKPRRAGDIATCYADSTKAYQELGWKAEYGIEEMCRDSWNWQSKNPDGYNTVQK</sequence>
<evidence type="ECO:0000256" key="8">
    <source>
        <dbReference type="RuleBase" id="RU366046"/>
    </source>
</evidence>
<evidence type="ECO:0000256" key="1">
    <source>
        <dbReference type="ARBA" id="ARBA00000083"/>
    </source>
</evidence>
<evidence type="ECO:0000256" key="5">
    <source>
        <dbReference type="ARBA" id="ARBA00018569"/>
    </source>
</evidence>